<evidence type="ECO:0000256" key="8">
    <source>
        <dbReference type="ARBA" id="ARBA00022781"/>
    </source>
</evidence>
<keyword evidence="15" id="KW-0496">Mitochondrion</keyword>
<geneLocation type="mitochondrion" evidence="15"/>
<dbReference type="GO" id="GO:0046933">
    <property type="term" value="F:proton-transporting ATP synthase activity, rotational mechanism"/>
    <property type="evidence" value="ECO:0007669"/>
    <property type="project" value="TreeGrafter"/>
</dbReference>
<evidence type="ECO:0000256" key="12">
    <source>
        <dbReference type="ARBA" id="ARBA00023310"/>
    </source>
</evidence>
<evidence type="ECO:0000256" key="4">
    <source>
        <dbReference type="ARBA" id="ARBA00011648"/>
    </source>
</evidence>
<dbReference type="SUPFAM" id="SSF81336">
    <property type="entry name" value="F1F0 ATP synthase subunit A"/>
    <property type="match status" value="1"/>
</dbReference>
<evidence type="ECO:0000256" key="14">
    <source>
        <dbReference type="SAM" id="Phobius"/>
    </source>
</evidence>
<gene>
    <name evidence="15" type="primary">ATP6</name>
</gene>
<proteinExistence type="inferred from homology"/>
<keyword evidence="9 14" id="KW-1133">Transmembrane helix</keyword>
<keyword evidence="11 14" id="KW-0472">Membrane</keyword>
<comment type="subunit">
    <text evidence="4">F-type ATPases have 2 components, CF(1) - the catalytic core - and CF(0) - the membrane proton channel. CF(1) has five subunits: alpha(3), beta(3), gamma(1), delta(1), epsilon(1). CF(0) has three main subunits: a, b and c.</text>
</comment>
<keyword evidence="6" id="KW-0138">CF(0)</keyword>
<keyword evidence="5" id="KW-0813">Transport</keyword>
<name>A0A342Z5E0_9COLE</name>
<dbReference type="InterPro" id="IPR000568">
    <property type="entry name" value="ATP_synth_F0_asu"/>
</dbReference>
<organism evidence="15">
    <name type="scientific">Platerodrilus sp. MNCN/DNA:86739</name>
    <dbReference type="NCBI Taxonomy" id="1905348"/>
    <lineage>
        <taxon>Eukaryota</taxon>
        <taxon>Metazoa</taxon>
        <taxon>Ecdysozoa</taxon>
        <taxon>Arthropoda</taxon>
        <taxon>Hexapoda</taxon>
        <taxon>Insecta</taxon>
        <taxon>Pterygota</taxon>
        <taxon>Neoptera</taxon>
        <taxon>Endopterygota</taxon>
        <taxon>Coleoptera</taxon>
        <taxon>Polyphaga</taxon>
        <taxon>Elateriformia</taxon>
        <taxon>Elateroidea</taxon>
        <taxon>Lycidae</taxon>
        <taxon>Leptolycinae</taxon>
        <taxon>Platerodrilus</taxon>
    </lineage>
</organism>
<dbReference type="PROSITE" id="PS00449">
    <property type="entry name" value="ATPASE_A"/>
    <property type="match status" value="1"/>
</dbReference>
<evidence type="ECO:0000256" key="6">
    <source>
        <dbReference type="ARBA" id="ARBA00022547"/>
    </source>
</evidence>
<reference evidence="15" key="1">
    <citation type="journal article" date="2016" name="Mitochondrial DNA Part B Resour">
        <title>The complete mitogenome of the trilobite beetle, Platerodrilus sp. (Elateroidea: Lycidae).</title>
        <authorList>
            <person name="Uribe J.E."/>
            <person name="Gutierrez-Rodriguez J."/>
        </authorList>
    </citation>
    <scope>NUCLEOTIDE SEQUENCE</scope>
</reference>
<comment type="subcellular location">
    <subcellularLocation>
        <location evidence="2">Membrane</location>
        <topology evidence="2">Multi-pass membrane protein</topology>
    </subcellularLocation>
    <subcellularLocation>
        <location evidence="13">Mitochondrion inner membrane</location>
        <topology evidence="13">Multi-pass membrane protein</topology>
    </subcellularLocation>
</comment>
<evidence type="ECO:0000313" key="15">
    <source>
        <dbReference type="EMBL" id="AOT84760.1"/>
    </source>
</evidence>
<dbReference type="EMBL" id="KU878647">
    <property type="protein sequence ID" value="AOT84760.1"/>
    <property type="molecule type" value="Genomic_DNA"/>
</dbReference>
<evidence type="ECO:0000256" key="7">
    <source>
        <dbReference type="ARBA" id="ARBA00022692"/>
    </source>
</evidence>
<keyword evidence="10" id="KW-0406">Ion transport</keyword>
<evidence type="ECO:0000256" key="2">
    <source>
        <dbReference type="ARBA" id="ARBA00004141"/>
    </source>
</evidence>
<dbReference type="GO" id="GO:0005743">
    <property type="term" value="C:mitochondrial inner membrane"/>
    <property type="evidence" value="ECO:0007669"/>
    <property type="project" value="UniProtKB-SubCell"/>
</dbReference>
<comment type="function">
    <text evidence="1">Mitochondrial membrane ATP synthase (F(1)F(0) ATP synthase or Complex V) produces ATP from ADP in the presence of a proton gradient across the membrane which is generated by electron transport complexes of the respiratory chain. F-type ATPases consist of two structural domains, F(1) - containing the extramembraneous catalytic core and F(0) - containing the membrane proton channel, linked together by a central stalk and a peripheral stalk. During catalysis, ATP synthesis in the catalytic domain of F(1) is coupled via a rotary mechanism of the central stalk subunits to proton translocation. Key component of the proton channel; it may play a direct role in the translocation of protons across the membrane.</text>
</comment>
<dbReference type="PANTHER" id="PTHR11410">
    <property type="entry name" value="ATP SYNTHASE SUBUNIT A"/>
    <property type="match status" value="1"/>
</dbReference>
<feature type="transmembrane region" description="Helical" evidence="14">
    <location>
        <begin position="20"/>
        <end position="38"/>
    </location>
</feature>
<evidence type="ECO:0000256" key="5">
    <source>
        <dbReference type="ARBA" id="ARBA00022448"/>
    </source>
</evidence>
<feature type="transmembrane region" description="Helical" evidence="14">
    <location>
        <begin position="176"/>
        <end position="193"/>
    </location>
</feature>
<evidence type="ECO:0000256" key="11">
    <source>
        <dbReference type="ARBA" id="ARBA00023136"/>
    </source>
</evidence>
<dbReference type="NCBIfam" id="TIGR01131">
    <property type="entry name" value="ATP_synt_6_or_A"/>
    <property type="match status" value="1"/>
</dbReference>
<evidence type="ECO:0000256" key="9">
    <source>
        <dbReference type="ARBA" id="ARBA00022989"/>
    </source>
</evidence>
<keyword evidence="7 14" id="KW-0812">Transmembrane</keyword>
<dbReference type="InterPro" id="IPR045083">
    <property type="entry name" value="ATP_synth_F0_asu_bact/mt"/>
</dbReference>
<evidence type="ECO:0000256" key="13">
    <source>
        <dbReference type="RuleBase" id="RU004450"/>
    </source>
</evidence>
<dbReference type="GO" id="GO:0045259">
    <property type="term" value="C:proton-transporting ATP synthase complex"/>
    <property type="evidence" value="ECO:0007669"/>
    <property type="project" value="UniProtKB-KW"/>
</dbReference>
<evidence type="ECO:0000256" key="3">
    <source>
        <dbReference type="ARBA" id="ARBA00006810"/>
    </source>
</evidence>
<keyword evidence="8" id="KW-0375">Hydrogen ion transport</keyword>
<accession>A0A342Z5E0</accession>
<dbReference type="Pfam" id="PF00119">
    <property type="entry name" value="ATP-synt_A"/>
    <property type="match status" value="1"/>
</dbReference>
<dbReference type="InterPro" id="IPR035908">
    <property type="entry name" value="F0_ATP_A_sf"/>
</dbReference>
<feature type="transmembrane region" description="Helical" evidence="14">
    <location>
        <begin position="67"/>
        <end position="90"/>
    </location>
</feature>
<keyword evidence="12" id="KW-0066">ATP synthesis</keyword>
<dbReference type="PANTHER" id="PTHR11410:SF0">
    <property type="entry name" value="ATP SYNTHASE SUBUNIT A"/>
    <property type="match status" value="1"/>
</dbReference>
<evidence type="ECO:0000256" key="10">
    <source>
        <dbReference type="ARBA" id="ARBA00023065"/>
    </source>
</evidence>
<dbReference type="InterPro" id="IPR023011">
    <property type="entry name" value="ATP_synth_F0_asu_AS"/>
</dbReference>
<dbReference type="Gene3D" id="1.20.120.220">
    <property type="entry name" value="ATP synthase, F0 complex, subunit A"/>
    <property type="match status" value="1"/>
</dbReference>
<sequence>MMNIFSSFDPTTSNLTSMNWIIIMMIILMIPNSYWLIISRKTMLWTILLTKLNKELKIMLMENKNSSLLLISMFTLIMLSNMSSMFPYIFPSTSNMSINLSLALPLWMSMMMFGWTKFTMNMLIHLVPMGTPKILIPFMVCIETISNIIRPGTLTIRLTANITAGHLMMTLLGSSNFNYSLYTIWISIIIQLMLMSLEFMVSIIQAYVFTTLLTLYSSEIS</sequence>
<dbReference type="AlphaFoldDB" id="A0A342Z5E0"/>
<protein>
    <recommendedName>
        <fullName evidence="13">ATP synthase subunit a</fullName>
    </recommendedName>
</protein>
<dbReference type="CDD" id="cd00310">
    <property type="entry name" value="ATP-synt_Fo_a_6"/>
    <property type="match status" value="1"/>
</dbReference>
<comment type="similarity">
    <text evidence="3">Belongs to the ATPase A chain family.</text>
</comment>
<dbReference type="PRINTS" id="PR00123">
    <property type="entry name" value="ATPASEA"/>
</dbReference>
<evidence type="ECO:0000256" key="1">
    <source>
        <dbReference type="ARBA" id="ARBA00002070"/>
    </source>
</evidence>